<feature type="region of interest" description="Disordered" evidence="6">
    <location>
        <begin position="515"/>
        <end position="543"/>
    </location>
</feature>
<feature type="compositionally biased region" description="Gly residues" evidence="6">
    <location>
        <begin position="738"/>
        <end position="759"/>
    </location>
</feature>
<evidence type="ECO:0000259" key="7">
    <source>
        <dbReference type="PROSITE" id="PS51192"/>
    </source>
</evidence>
<evidence type="ECO:0000313" key="10">
    <source>
        <dbReference type="Proteomes" id="UP000308652"/>
    </source>
</evidence>
<evidence type="ECO:0000256" key="4">
    <source>
        <dbReference type="ARBA" id="ARBA00022884"/>
    </source>
</evidence>
<dbReference type="GO" id="GO:0003724">
    <property type="term" value="F:RNA helicase activity"/>
    <property type="evidence" value="ECO:0007669"/>
    <property type="project" value="UniProtKB-EC"/>
</dbReference>
<keyword evidence="3 5" id="KW-0067">ATP-binding</keyword>
<feature type="domain" description="Helicase C-terminal" evidence="8">
    <location>
        <begin position="333"/>
        <end position="499"/>
    </location>
</feature>
<organism evidence="9 10">
    <name type="scientific">Crucibulum laeve</name>
    <dbReference type="NCBI Taxonomy" id="68775"/>
    <lineage>
        <taxon>Eukaryota</taxon>
        <taxon>Fungi</taxon>
        <taxon>Dikarya</taxon>
        <taxon>Basidiomycota</taxon>
        <taxon>Agaricomycotina</taxon>
        <taxon>Agaricomycetes</taxon>
        <taxon>Agaricomycetidae</taxon>
        <taxon>Agaricales</taxon>
        <taxon>Agaricineae</taxon>
        <taxon>Nidulariaceae</taxon>
        <taxon>Crucibulum</taxon>
    </lineage>
</organism>
<feature type="compositionally biased region" description="Low complexity" evidence="6">
    <location>
        <begin position="515"/>
        <end position="524"/>
    </location>
</feature>
<dbReference type="GO" id="GO:0003723">
    <property type="term" value="F:RNA binding"/>
    <property type="evidence" value="ECO:0007669"/>
    <property type="project" value="UniProtKB-UniRule"/>
</dbReference>
<reference evidence="9 10" key="1">
    <citation type="journal article" date="2019" name="Nat. Ecol. Evol.">
        <title>Megaphylogeny resolves global patterns of mushroom evolution.</title>
        <authorList>
            <person name="Varga T."/>
            <person name="Krizsan K."/>
            <person name="Foldi C."/>
            <person name="Dima B."/>
            <person name="Sanchez-Garcia M."/>
            <person name="Sanchez-Ramirez S."/>
            <person name="Szollosi G.J."/>
            <person name="Szarkandi J.G."/>
            <person name="Papp V."/>
            <person name="Albert L."/>
            <person name="Andreopoulos W."/>
            <person name="Angelini C."/>
            <person name="Antonin V."/>
            <person name="Barry K.W."/>
            <person name="Bougher N.L."/>
            <person name="Buchanan P."/>
            <person name="Buyck B."/>
            <person name="Bense V."/>
            <person name="Catcheside P."/>
            <person name="Chovatia M."/>
            <person name="Cooper J."/>
            <person name="Damon W."/>
            <person name="Desjardin D."/>
            <person name="Finy P."/>
            <person name="Geml J."/>
            <person name="Haridas S."/>
            <person name="Hughes K."/>
            <person name="Justo A."/>
            <person name="Karasinski D."/>
            <person name="Kautmanova I."/>
            <person name="Kiss B."/>
            <person name="Kocsube S."/>
            <person name="Kotiranta H."/>
            <person name="LaButti K.M."/>
            <person name="Lechner B.E."/>
            <person name="Liimatainen K."/>
            <person name="Lipzen A."/>
            <person name="Lukacs Z."/>
            <person name="Mihaltcheva S."/>
            <person name="Morgado L.N."/>
            <person name="Niskanen T."/>
            <person name="Noordeloos M.E."/>
            <person name="Ohm R.A."/>
            <person name="Ortiz-Santana B."/>
            <person name="Ovrebo C."/>
            <person name="Racz N."/>
            <person name="Riley R."/>
            <person name="Savchenko A."/>
            <person name="Shiryaev A."/>
            <person name="Soop K."/>
            <person name="Spirin V."/>
            <person name="Szebenyi C."/>
            <person name="Tomsovsky M."/>
            <person name="Tulloss R.E."/>
            <person name="Uehling J."/>
            <person name="Grigoriev I.V."/>
            <person name="Vagvolgyi C."/>
            <person name="Papp T."/>
            <person name="Martin F.M."/>
            <person name="Miettinen O."/>
            <person name="Hibbett D.S."/>
            <person name="Nagy L.G."/>
        </authorList>
    </citation>
    <scope>NUCLEOTIDE SEQUENCE [LARGE SCALE GENOMIC DNA]</scope>
    <source>
        <strain evidence="9 10">CBS 166.37</strain>
    </source>
</reference>
<proteinExistence type="inferred from homology"/>
<dbReference type="InterPro" id="IPR011545">
    <property type="entry name" value="DEAD/DEAH_box_helicase_dom"/>
</dbReference>
<dbReference type="GO" id="GO:0005524">
    <property type="term" value="F:ATP binding"/>
    <property type="evidence" value="ECO:0007669"/>
    <property type="project" value="UniProtKB-UniRule"/>
</dbReference>
<dbReference type="EMBL" id="ML213600">
    <property type="protein sequence ID" value="TFK39240.1"/>
    <property type="molecule type" value="Genomic_DNA"/>
</dbReference>
<evidence type="ECO:0000256" key="1">
    <source>
        <dbReference type="ARBA" id="ARBA00022741"/>
    </source>
</evidence>
<dbReference type="SUPFAM" id="SSF52540">
    <property type="entry name" value="P-loop containing nucleoside triphosphate hydrolases"/>
    <property type="match status" value="1"/>
</dbReference>
<comment type="similarity">
    <text evidence="5">Belongs to the DEAD box helicase family.</text>
</comment>
<keyword evidence="5" id="KW-0347">Helicase</keyword>
<accession>A0A5C3M1Y7</accession>
<evidence type="ECO:0000256" key="5">
    <source>
        <dbReference type="RuleBase" id="RU365068"/>
    </source>
</evidence>
<evidence type="ECO:0000256" key="3">
    <source>
        <dbReference type="ARBA" id="ARBA00022840"/>
    </source>
</evidence>
<feature type="compositionally biased region" description="Gly residues" evidence="6">
    <location>
        <begin position="696"/>
        <end position="706"/>
    </location>
</feature>
<dbReference type="Gene3D" id="3.40.50.300">
    <property type="entry name" value="P-loop containing nucleotide triphosphate hydrolases"/>
    <property type="match status" value="2"/>
</dbReference>
<gene>
    <name evidence="9" type="ORF">BDQ12DRAFT_682420</name>
</gene>
<feature type="region of interest" description="Disordered" evidence="6">
    <location>
        <begin position="56"/>
        <end position="78"/>
    </location>
</feature>
<dbReference type="PRINTS" id="PR01228">
    <property type="entry name" value="EGGSHELL"/>
</dbReference>
<protein>
    <recommendedName>
        <fullName evidence="5">ATP-dependent RNA helicase</fullName>
        <ecNumber evidence="5">3.6.4.13</ecNumber>
    </recommendedName>
</protein>
<comment type="function">
    <text evidence="5">RNA helicase.</text>
</comment>
<evidence type="ECO:0000256" key="6">
    <source>
        <dbReference type="SAM" id="MobiDB-lite"/>
    </source>
</evidence>
<keyword evidence="10" id="KW-1185">Reference proteome</keyword>
<dbReference type="SMART" id="SM00487">
    <property type="entry name" value="DEXDc"/>
    <property type="match status" value="1"/>
</dbReference>
<feature type="compositionally biased region" description="Low complexity" evidence="6">
    <location>
        <begin position="56"/>
        <end position="66"/>
    </location>
</feature>
<evidence type="ECO:0000313" key="9">
    <source>
        <dbReference type="EMBL" id="TFK39240.1"/>
    </source>
</evidence>
<evidence type="ECO:0000259" key="8">
    <source>
        <dbReference type="PROSITE" id="PS51194"/>
    </source>
</evidence>
<dbReference type="InterPro" id="IPR001650">
    <property type="entry name" value="Helicase_C-like"/>
</dbReference>
<feature type="compositionally biased region" description="Basic and acidic residues" evidence="6">
    <location>
        <begin position="644"/>
        <end position="681"/>
    </location>
</feature>
<dbReference type="GO" id="GO:0016787">
    <property type="term" value="F:hydrolase activity"/>
    <property type="evidence" value="ECO:0007669"/>
    <property type="project" value="UniProtKB-KW"/>
</dbReference>
<dbReference type="CDD" id="cd18787">
    <property type="entry name" value="SF2_C_DEAD"/>
    <property type="match status" value="1"/>
</dbReference>
<dbReference type="Proteomes" id="UP000308652">
    <property type="component" value="Unassembled WGS sequence"/>
</dbReference>
<comment type="domain">
    <text evidence="5">The Q motif is unique to and characteristic of the DEAD box family of RNA helicases and controls ATP binding and hydrolysis.</text>
</comment>
<dbReference type="Pfam" id="PF00270">
    <property type="entry name" value="DEAD"/>
    <property type="match status" value="1"/>
</dbReference>
<evidence type="ECO:0000256" key="2">
    <source>
        <dbReference type="ARBA" id="ARBA00022801"/>
    </source>
</evidence>
<feature type="compositionally biased region" description="Polar residues" evidence="6">
    <location>
        <begin position="630"/>
        <end position="641"/>
    </location>
</feature>
<dbReference type="PROSITE" id="PS51194">
    <property type="entry name" value="HELICASE_CTER"/>
    <property type="match status" value="1"/>
</dbReference>
<dbReference type="PANTHER" id="PTHR24031">
    <property type="entry name" value="RNA HELICASE"/>
    <property type="match status" value="1"/>
</dbReference>
<dbReference type="SMART" id="SM00490">
    <property type="entry name" value="HELICc"/>
    <property type="match status" value="1"/>
</dbReference>
<keyword evidence="2 5" id="KW-0378">Hydrolase</keyword>
<keyword evidence="1 5" id="KW-0547">Nucleotide-binding</keyword>
<keyword evidence="4 5" id="KW-0694">RNA-binding</keyword>
<dbReference type="AlphaFoldDB" id="A0A5C3M1Y7"/>
<dbReference type="Pfam" id="PF00271">
    <property type="entry name" value="Helicase_C"/>
    <property type="match status" value="1"/>
</dbReference>
<name>A0A5C3M1Y7_9AGAR</name>
<dbReference type="InterPro" id="IPR014001">
    <property type="entry name" value="Helicase_ATP-bd"/>
</dbReference>
<dbReference type="InterPro" id="IPR027417">
    <property type="entry name" value="P-loop_NTPase"/>
</dbReference>
<feature type="domain" description="Helicase ATP-binding" evidence="7">
    <location>
        <begin position="123"/>
        <end position="297"/>
    </location>
</feature>
<dbReference type="STRING" id="68775.A0A5C3M1Y7"/>
<dbReference type="OrthoDB" id="193716at2759"/>
<feature type="region of interest" description="Disordered" evidence="6">
    <location>
        <begin position="629"/>
        <end position="759"/>
    </location>
</feature>
<comment type="catalytic activity">
    <reaction evidence="5">
        <text>ATP + H2O = ADP + phosphate + H(+)</text>
        <dbReference type="Rhea" id="RHEA:13065"/>
        <dbReference type="ChEBI" id="CHEBI:15377"/>
        <dbReference type="ChEBI" id="CHEBI:15378"/>
        <dbReference type="ChEBI" id="CHEBI:30616"/>
        <dbReference type="ChEBI" id="CHEBI:43474"/>
        <dbReference type="ChEBI" id="CHEBI:456216"/>
        <dbReference type="EC" id="3.6.4.13"/>
    </reaction>
</comment>
<sequence>MASYLWSQVTRACARNSTRAVRSAPVFSRSFVALSRSSVARPCSCRQQSSLATAKAAGGSSSISQSQKEEETRIPFTTLEGKVHPDVLRAITKAPMLLTHMSPVQAEVLPLLPGIAEPYNKDAPQSDSARDLLVKAKTGTGKTLAFLVPAVESRIKHIDQHAERMMRDAGVTDDPRLAEQAKATFARQTVGTLVISPTRELANQIVTEAIKLTSHLKGFEVQLLVGGESKSNQLRQWSRARHDIVVATPGRLRDLLMSQPNLILDEADTLLDMGFHDDIEAGKEHLPHCPQRQTFLFFHGLPRHAFVDVIYDISPVHAHVPQYHTILPSPEHQIAHLVRLIAHDQLIHPHASKIIVFFPTTKMTQLFASLLREASRRVLPSSGHTHIYELHSKRQMAQRTSTSDMFRNDNSGASILVTSDVSARGVDYPGVTRVIQVGVPSSTEQYIHRVGRTGRAGTSGRGDIVLLPWEMGFVTWQLTEVPLKPLTVSELTIQLSELSSTFDQDPASYLQNAPPARAATVPAPKSRDRYNRGPRPSPPAHMRIQTPITPVVESVDQTVTEIQSKLVEESVSETFMSLLGYYMGRSGDLRISREAIVEGCKSWATKSCGLPVPPYVSAAFLQKLGLSGMNRRNSSMSTRAPSKNRWEGRGSARRDRDREGASSVESDFKAWDHESGPKLQDRPSQYGFRAPREGQRQGGYGGGNREGGYAPRSQGSYGDRSNGGYGNSGGYNNPRESGYGGGRSEGGYRGSSGGNGGRW</sequence>
<dbReference type="PROSITE" id="PS51192">
    <property type="entry name" value="HELICASE_ATP_BIND_1"/>
    <property type="match status" value="1"/>
</dbReference>
<dbReference type="EC" id="3.6.4.13" evidence="5"/>